<reference evidence="2" key="1">
    <citation type="journal article" date="2020" name="Stud. Mycol.">
        <title>101 Dothideomycetes genomes: a test case for predicting lifestyles and emergence of pathogens.</title>
        <authorList>
            <person name="Haridas S."/>
            <person name="Albert R."/>
            <person name="Binder M."/>
            <person name="Bloem J."/>
            <person name="Labutti K."/>
            <person name="Salamov A."/>
            <person name="Andreopoulos B."/>
            <person name="Baker S."/>
            <person name="Barry K."/>
            <person name="Bills G."/>
            <person name="Bluhm B."/>
            <person name="Cannon C."/>
            <person name="Castanera R."/>
            <person name="Culley D."/>
            <person name="Daum C."/>
            <person name="Ezra D."/>
            <person name="Gonzalez J."/>
            <person name="Henrissat B."/>
            <person name="Kuo A."/>
            <person name="Liang C."/>
            <person name="Lipzen A."/>
            <person name="Lutzoni F."/>
            <person name="Magnuson J."/>
            <person name="Mondo S."/>
            <person name="Nolan M."/>
            <person name="Ohm R."/>
            <person name="Pangilinan J."/>
            <person name="Park H.-J."/>
            <person name="Ramirez L."/>
            <person name="Alfaro M."/>
            <person name="Sun H."/>
            <person name="Tritt A."/>
            <person name="Yoshinaga Y."/>
            <person name="Zwiers L.-H."/>
            <person name="Turgeon B."/>
            <person name="Goodwin S."/>
            <person name="Spatafora J."/>
            <person name="Crous P."/>
            <person name="Grigoriev I."/>
        </authorList>
    </citation>
    <scope>NUCLEOTIDE SEQUENCE</scope>
    <source>
        <strain evidence="2">CBS 121739</strain>
    </source>
</reference>
<feature type="compositionally biased region" description="Low complexity" evidence="1">
    <location>
        <begin position="139"/>
        <end position="179"/>
    </location>
</feature>
<evidence type="ECO:0000256" key="1">
    <source>
        <dbReference type="SAM" id="MobiDB-lite"/>
    </source>
</evidence>
<feature type="region of interest" description="Disordered" evidence="1">
    <location>
        <begin position="16"/>
        <end position="35"/>
    </location>
</feature>
<feature type="compositionally biased region" description="Low complexity" evidence="1">
    <location>
        <begin position="408"/>
        <end position="438"/>
    </location>
</feature>
<proteinExistence type="predicted"/>
<dbReference type="GeneID" id="54486887"/>
<dbReference type="Proteomes" id="UP000799437">
    <property type="component" value="Unassembled WGS sequence"/>
</dbReference>
<organism evidence="2 3">
    <name type="scientific">Pseudovirgaria hyperparasitica</name>
    <dbReference type="NCBI Taxonomy" id="470096"/>
    <lineage>
        <taxon>Eukaryota</taxon>
        <taxon>Fungi</taxon>
        <taxon>Dikarya</taxon>
        <taxon>Ascomycota</taxon>
        <taxon>Pezizomycotina</taxon>
        <taxon>Dothideomycetes</taxon>
        <taxon>Dothideomycetes incertae sedis</taxon>
        <taxon>Acrospermales</taxon>
        <taxon>Acrospermaceae</taxon>
        <taxon>Pseudovirgaria</taxon>
    </lineage>
</organism>
<feature type="region of interest" description="Disordered" evidence="1">
    <location>
        <begin position="223"/>
        <end position="321"/>
    </location>
</feature>
<feature type="region of interest" description="Disordered" evidence="1">
    <location>
        <begin position="138"/>
        <end position="183"/>
    </location>
</feature>
<dbReference type="RefSeq" id="XP_033596223.1">
    <property type="nucleotide sequence ID" value="XM_033745833.1"/>
</dbReference>
<feature type="region of interest" description="Disordered" evidence="1">
    <location>
        <begin position="45"/>
        <end position="74"/>
    </location>
</feature>
<evidence type="ECO:0000313" key="2">
    <source>
        <dbReference type="EMBL" id="KAF2753772.1"/>
    </source>
</evidence>
<accession>A0A6A6VT61</accession>
<sequence>MASLYNSLADHLGVPYSDFPSPPPSVSPAPSLHYPEHSISLHTPWRDLDTIRPSAPSPPPPIPRKSSRRESLGMHYPPIRPRLFSVASVEDLGLPSEGAPVMPTFIRRHSPLAERPPARIMSRVDSGMYLGTSAANIGSSLRSSSTSSSSSMRSVGSNKSASSFQSASDTSASSVESSSEATELCRKATLPRYTLSDPPITLLESPPTSISVSTTHESVSVVASPSSFSSRVNRLDQQETTPTTPLQSPSRRTSSSLPTTSPTSSPKASPRASPRASPISSHLSPSSTPPTASSIPARLRHHTSPQKPDLRSLRTQDSETSLQRVYEAQTATYLDGPVFTPSPTWKPRYRRVVSEGSRPTEKHKEKEKEKSTERVKERVKEMEKAMERTKSGDQHPKESATLKAPRKSSLSSSSLSPSTITRPEPTLTRNPRRTNTPLASSLRKREAAGDILRPALQGFLTTPSELAQRPRGRVRSSMARGDGLQRRSGRPRVRFDVDA</sequence>
<name>A0A6A6VT61_9PEZI</name>
<dbReference type="EMBL" id="ML996583">
    <property type="protein sequence ID" value="KAF2753772.1"/>
    <property type="molecule type" value="Genomic_DNA"/>
</dbReference>
<evidence type="ECO:0000313" key="3">
    <source>
        <dbReference type="Proteomes" id="UP000799437"/>
    </source>
</evidence>
<dbReference type="AlphaFoldDB" id="A0A6A6VT61"/>
<gene>
    <name evidence="2" type="ORF">EJ05DRAFT_489940</name>
</gene>
<feature type="compositionally biased region" description="Basic and acidic residues" evidence="1">
    <location>
        <begin position="358"/>
        <end position="400"/>
    </location>
</feature>
<keyword evidence="3" id="KW-1185">Reference proteome</keyword>
<protein>
    <submittedName>
        <fullName evidence="2">Uncharacterized protein</fullName>
    </submittedName>
</protein>
<feature type="region of interest" description="Disordered" evidence="1">
    <location>
        <begin position="335"/>
        <end position="499"/>
    </location>
</feature>
<feature type="compositionally biased region" description="Low complexity" evidence="1">
    <location>
        <begin position="240"/>
        <end position="296"/>
    </location>
</feature>
<feature type="compositionally biased region" description="Basic and acidic residues" evidence="1">
    <location>
        <begin position="308"/>
        <end position="317"/>
    </location>
</feature>
<feature type="compositionally biased region" description="Low complexity" evidence="1">
    <location>
        <begin position="223"/>
        <end position="232"/>
    </location>
</feature>